<gene>
    <name evidence="3" type="ORF">SAMN04487904_104208</name>
</gene>
<protein>
    <submittedName>
        <fullName evidence="3">Uncharacterized protein</fullName>
    </submittedName>
</protein>
<accession>A0A1I6ZCB4</accession>
<name>A0A1I6ZCB4_9ACTN</name>
<evidence type="ECO:0000256" key="1">
    <source>
        <dbReference type="SAM" id="MobiDB-lite"/>
    </source>
</evidence>
<keyword evidence="2" id="KW-0472">Membrane</keyword>
<evidence type="ECO:0000313" key="4">
    <source>
        <dbReference type="Proteomes" id="UP000199165"/>
    </source>
</evidence>
<proteinExistence type="predicted"/>
<reference evidence="4" key="1">
    <citation type="submission" date="2016-10" db="EMBL/GenBank/DDBJ databases">
        <authorList>
            <person name="Varghese N."/>
            <person name="Submissions S."/>
        </authorList>
    </citation>
    <scope>NUCLEOTIDE SEQUENCE [LARGE SCALE GENOMIC DNA]</scope>
    <source>
        <strain evidence="4">DSM 45501</strain>
    </source>
</reference>
<evidence type="ECO:0000313" key="3">
    <source>
        <dbReference type="EMBL" id="SFT60353.1"/>
    </source>
</evidence>
<keyword evidence="2" id="KW-1133">Transmembrane helix</keyword>
<keyword evidence="2" id="KW-0812">Transmembrane</keyword>
<feature type="compositionally biased region" description="Polar residues" evidence="1">
    <location>
        <begin position="107"/>
        <end position="119"/>
    </location>
</feature>
<feature type="transmembrane region" description="Helical" evidence="2">
    <location>
        <begin position="48"/>
        <end position="69"/>
    </location>
</feature>
<feature type="region of interest" description="Disordered" evidence="1">
    <location>
        <begin position="81"/>
        <end position="126"/>
    </location>
</feature>
<keyword evidence="4" id="KW-1185">Reference proteome</keyword>
<dbReference type="STRING" id="995060.SAMN04487904_104208"/>
<dbReference type="AlphaFoldDB" id="A0A1I6ZCB4"/>
<feature type="transmembrane region" description="Helical" evidence="2">
    <location>
        <begin position="7"/>
        <end position="28"/>
    </location>
</feature>
<dbReference type="Proteomes" id="UP000199165">
    <property type="component" value="Unassembled WGS sequence"/>
</dbReference>
<sequence>MHQPWRLVVFGVEVLLAAVLIALAFPAWENSVVRIELPDASGGTVVSRMLGSWVALAVLAVTVGGLLLIDALRHLALGVRAGRSGKPTRGGSESEPRSGDTPASGRTAESGTTSDSGETPDSDSRS</sequence>
<organism evidence="3 4">
    <name type="scientific">Actinopolyspora righensis</name>
    <dbReference type="NCBI Taxonomy" id="995060"/>
    <lineage>
        <taxon>Bacteria</taxon>
        <taxon>Bacillati</taxon>
        <taxon>Actinomycetota</taxon>
        <taxon>Actinomycetes</taxon>
        <taxon>Actinopolysporales</taxon>
        <taxon>Actinopolysporaceae</taxon>
        <taxon>Actinopolyspora</taxon>
        <taxon>Actinopolyspora alba group</taxon>
    </lineage>
</organism>
<evidence type="ECO:0000256" key="2">
    <source>
        <dbReference type="SAM" id="Phobius"/>
    </source>
</evidence>
<dbReference type="EMBL" id="FPAT01000004">
    <property type="protein sequence ID" value="SFT60353.1"/>
    <property type="molecule type" value="Genomic_DNA"/>
</dbReference>